<dbReference type="EMBL" id="DYYG01000037">
    <property type="protein sequence ID" value="HJE24707.1"/>
    <property type="molecule type" value="Genomic_DNA"/>
</dbReference>
<name>A0A921E529_9HYPH</name>
<comment type="caution">
    <text evidence="1">The sequence shown here is derived from an EMBL/GenBank/DDBJ whole genome shotgun (WGS) entry which is preliminary data.</text>
</comment>
<dbReference type="Gene3D" id="1.10.10.10">
    <property type="entry name" value="Winged helix-like DNA-binding domain superfamily/Winged helix DNA-binding domain"/>
    <property type="match status" value="1"/>
</dbReference>
<dbReference type="GO" id="GO:0003677">
    <property type="term" value="F:DNA binding"/>
    <property type="evidence" value="ECO:0007669"/>
    <property type="project" value="InterPro"/>
</dbReference>
<accession>A0A921E529</accession>
<reference evidence="1" key="1">
    <citation type="journal article" date="2021" name="PeerJ">
        <title>Extensive microbial diversity within the chicken gut microbiome revealed by metagenomics and culture.</title>
        <authorList>
            <person name="Gilroy R."/>
            <person name="Ravi A."/>
            <person name="Getino M."/>
            <person name="Pursley I."/>
            <person name="Horton D.L."/>
            <person name="Alikhan N.F."/>
            <person name="Baker D."/>
            <person name="Gharbi K."/>
            <person name="Hall N."/>
            <person name="Watson M."/>
            <person name="Adriaenssens E.M."/>
            <person name="Foster-Nyarko E."/>
            <person name="Jarju S."/>
            <person name="Secka A."/>
            <person name="Antonio M."/>
            <person name="Oren A."/>
            <person name="Chaudhuri R.R."/>
            <person name="La Ragione R."/>
            <person name="Hildebrand F."/>
            <person name="Pallen M.J."/>
        </authorList>
    </citation>
    <scope>NUCLEOTIDE SEQUENCE</scope>
    <source>
        <strain evidence="1">316</strain>
    </source>
</reference>
<evidence type="ECO:0000313" key="1">
    <source>
        <dbReference type="EMBL" id="HJE24707.1"/>
    </source>
</evidence>
<protein>
    <submittedName>
        <fullName evidence="1">LuxR family transcriptional regulator</fullName>
    </submittedName>
</protein>
<dbReference type="AlphaFoldDB" id="A0A921E529"/>
<evidence type="ECO:0000313" key="2">
    <source>
        <dbReference type="Proteomes" id="UP000742631"/>
    </source>
</evidence>
<dbReference type="SUPFAM" id="SSF46894">
    <property type="entry name" value="C-terminal effector domain of the bipartite response regulators"/>
    <property type="match status" value="1"/>
</dbReference>
<reference evidence="1" key="2">
    <citation type="submission" date="2021-09" db="EMBL/GenBank/DDBJ databases">
        <authorList>
            <person name="Gilroy R."/>
        </authorList>
    </citation>
    <scope>NUCLEOTIDE SEQUENCE</scope>
    <source>
        <strain evidence="1">316</strain>
    </source>
</reference>
<proteinExistence type="predicted"/>
<sequence>MHGSLLKSLERTRCGGIILSTDGMVIEYNGTARSVLESIFDGIDFDKVDLADVGRSLIKKLLAGSQSRINVDNDEWVLIERSDKRPLIMHAFPTLVQNQEGPHTVLVLIDLDDTPQISPIALERIFKMTRAEAKLSVLLSSGITIAESAEVLGISVATARSQLASVFNKTRTNRQAELIKLLGRISLIP</sequence>
<dbReference type="Proteomes" id="UP000742631">
    <property type="component" value="Unassembled WGS sequence"/>
</dbReference>
<dbReference type="GO" id="GO:0006355">
    <property type="term" value="P:regulation of DNA-templated transcription"/>
    <property type="evidence" value="ECO:0007669"/>
    <property type="project" value="InterPro"/>
</dbReference>
<dbReference type="InterPro" id="IPR036388">
    <property type="entry name" value="WH-like_DNA-bd_sf"/>
</dbReference>
<dbReference type="InterPro" id="IPR016032">
    <property type="entry name" value="Sig_transdc_resp-reg_C-effctor"/>
</dbReference>
<gene>
    <name evidence="1" type="ORF">K8W01_13695</name>
</gene>
<organism evidence="1 2">
    <name type="scientific">Methylorubrum populi</name>
    <dbReference type="NCBI Taxonomy" id="223967"/>
    <lineage>
        <taxon>Bacteria</taxon>
        <taxon>Pseudomonadati</taxon>
        <taxon>Pseudomonadota</taxon>
        <taxon>Alphaproteobacteria</taxon>
        <taxon>Hyphomicrobiales</taxon>
        <taxon>Methylobacteriaceae</taxon>
        <taxon>Methylorubrum</taxon>
    </lineage>
</organism>